<evidence type="ECO:0000313" key="1">
    <source>
        <dbReference type="EMBL" id="OAM42892.1"/>
    </source>
</evidence>
<dbReference type="Gene3D" id="1.10.3510.10">
    <property type="entry name" value="NMB0513-like"/>
    <property type="match status" value="1"/>
</dbReference>
<gene>
    <name evidence="1" type="ORF">A7Q00_06410</name>
</gene>
<dbReference type="RefSeq" id="WP_064089771.1">
    <property type="nucleotide sequence ID" value="NZ_LXSQ01000016.1"/>
</dbReference>
<dbReference type="EMBL" id="LXSQ01000016">
    <property type="protein sequence ID" value="OAM42892.1"/>
    <property type="molecule type" value="Genomic_DNA"/>
</dbReference>
<organism evidence="1 2">
    <name type="scientific">Eikenella halliae</name>
    <dbReference type="NCBI Taxonomy" id="1795832"/>
    <lineage>
        <taxon>Bacteria</taxon>
        <taxon>Pseudomonadati</taxon>
        <taxon>Pseudomonadota</taxon>
        <taxon>Betaproteobacteria</taxon>
        <taxon>Neisseriales</taxon>
        <taxon>Neisseriaceae</taxon>
        <taxon>Eikenella</taxon>
    </lineage>
</organism>
<dbReference type="AlphaFoldDB" id="A0A1B6VYX6"/>
<dbReference type="InterPro" id="IPR023138">
    <property type="entry name" value="NMB0513-like_sf"/>
</dbReference>
<dbReference type="SUPFAM" id="SSF160472">
    <property type="entry name" value="NMB0513-like"/>
    <property type="match status" value="1"/>
</dbReference>
<dbReference type="Proteomes" id="UP000077726">
    <property type="component" value="Unassembled WGS sequence"/>
</dbReference>
<name>A0A1B6VYX6_9NEIS</name>
<sequence>MKKLEKHTILEDVEFLGDIFRRYIFYSNANIKDYNIINCFISFLEELIEDNSIKLCDTRFVPPKILSGTPSEQSNELKEVWPTMDTMLAVFPEDPYYYLEWVWWNATCPIHLAELPNIEVYS</sequence>
<keyword evidence="2" id="KW-1185">Reference proteome</keyword>
<reference evidence="2" key="1">
    <citation type="submission" date="2016-05" db="EMBL/GenBank/DDBJ databases">
        <title>Draft genome of Corynebacterium afermentans subsp. afermentans LCDC 88199T.</title>
        <authorList>
            <person name="Bernier A.-M."/>
            <person name="Bernard K."/>
        </authorList>
    </citation>
    <scope>NUCLEOTIDE SEQUENCE [LARGE SCALE GENOMIC DNA]</scope>
    <source>
        <strain evidence="2">NML130454</strain>
    </source>
</reference>
<protein>
    <submittedName>
        <fullName evidence="1">Uncharacterized protein</fullName>
    </submittedName>
</protein>
<comment type="caution">
    <text evidence="1">The sequence shown here is derived from an EMBL/GenBank/DDBJ whole genome shotgun (WGS) entry which is preliminary data.</text>
</comment>
<proteinExistence type="predicted"/>
<accession>A0A1B6VYX6</accession>
<dbReference type="OrthoDB" id="9942034at2"/>
<evidence type="ECO:0000313" key="2">
    <source>
        <dbReference type="Proteomes" id="UP000077726"/>
    </source>
</evidence>